<dbReference type="SUPFAM" id="SSF55874">
    <property type="entry name" value="ATPase domain of HSP90 chaperone/DNA topoisomerase II/histidine kinase"/>
    <property type="match status" value="1"/>
</dbReference>
<dbReference type="GO" id="GO:0005524">
    <property type="term" value="F:ATP binding"/>
    <property type="evidence" value="ECO:0007669"/>
    <property type="project" value="UniProtKB-KW"/>
</dbReference>
<feature type="transmembrane region" description="Helical" evidence="9">
    <location>
        <begin position="128"/>
        <end position="145"/>
    </location>
</feature>
<dbReference type="GO" id="GO:0046983">
    <property type="term" value="F:protein dimerization activity"/>
    <property type="evidence" value="ECO:0007669"/>
    <property type="project" value="InterPro"/>
</dbReference>
<evidence type="ECO:0000256" key="4">
    <source>
        <dbReference type="ARBA" id="ARBA00022679"/>
    </source>
</evidence>
<dbReference type="GO" id="GO:0016020">
    <property type="term" value="C:membrane"/>
    <property type="evidence" value="ECO:0007669"/>
    <property type="project" value="InterPro"/>
</dbReference>
<evidence type="ECO:0000256" key="9">
    <source>
        <dbReference type="SAM" id="Phobius"/>
    </source>
</evidence>
<dbReference type="AlphaFoldDB" id="A0A4S2DQW3"/>
<dbReference type="GO" id="GO:0000155">
    <property type="term" value="F:phosphorelay sensor kinase activity"/>
    <property type="evidence" value="ECO:0007669"/>
    <property type="project" value="InterPro"/>
</dbReference>
<evidence type="ECO:0000256" key="2">
    <source>
        <dbReference type="ARBA" id="ARBA00012438"/>
    </source>
</evidence>
<keyword evidence="9" id="KW-1133">Transmembrane helix</keyword>
<evidence type="ECO:0000313" key="12">
    <source>
        <dbReference type="Proteomes" id="UP000306888"/>
    </source>
</evidence>
<feature type="transmembrane region" description="Helical" evidence="9">
    <location>
        <begin position="6"/>
        <end position="27"/>
    </location>
</feature>
<dbReference type="Pfam" id="PF07730">
    <property type="entry name" value="HisKA_3"/>
    <property type="match status" value="1"/>
</dbReference>
<evidence type="ECO:0000313" key="11">
    <source>
        <dbReference type="EMBL" id="TGY43553.1"/>
    </source>
</evidence>
<evidence type="ECO:0000256" key="7">
    <source>
        <dbReference type="ARBA" id="ARBA00022840"/>
    </source>
</evidence>
<dbReference type="PANTHER" id="PTHR24421">
    <property type="entry name" value="NITRATE/NITRITE SENSOR PROTEIN NARX-RELATED"/>
    <property type="match status" value="1"/>
</dbReference>
<keyword evidence="7" id="KW-0067">ATP-binding</keyword>
<feature type="transmembrane region" description="Helical" evidence="9">
    <location>
        <begin position="106"/>
        <end position="122"/>
    </location>
</feature>
<keyword evidence="9" id="KW-0472">Membrane</keyword>
<gene>
    <name evidence="11" type="ORF">E5347_01700</name>
</gene>
<dbReference type="Gene3D" id="1.20.5.1930">
    <property type="match status" value="1"/>
</dbReference>
<evidence type="ECO:0000256" key="1">
    <source>
        <dbReference type="ARBA" id="ARBA00000085"/>
    </source>
</evidence>
<keyword evidence="12" id="KW-1185">Reference proteome</keyword>
<keyword evidence="8" id="KW-0902">Two-component regulatory system</keyword>
<evidence type="ECO:0000259" key="10">
    <source>
        <dbReference type="Pfam" id="PF07730"/>
    </source>
</evidence>
<comment type="caution">
    <text evidence="11">The sequence shown here is derived from an EMBL/GenBank/DDBJ whole genome shotgun (WGS) entry which is preliminary data.</text>
</comment>
<dbReference type="Proteomes" id="UP000306888">
    <property type="component" value="Unassembled WGS sequence"/>
</dbReference>
<proteinExistence type="predicted"/>
<dbReference type="InterPro" id="IPR036890">
    <property type="entry name" value="HATPase_C_sf"/>
</dbReference>
<keyword evidence="9" id="KW-0812">Transmembrane</keyword>
<feature type="transmembrane region" description="Helical" evidence="9">
    <location>
        <begin position="39"/>
        <end position="61"/>
    </location>
</feature>
<evidence type="ECO:0000256" key="6">
    <source>
        <dbReference type="ARBA" id="ARBA00022777"/>
    </source>
</evidence>
<evidence type="ECO:0000256" key="3">
    <source>
        <dbReference type="ARBA" id="ARBA00022553"/>
    </source>
</evidence>
<dbReference type="Gene3D" id="3.30.565.10">
    <property type="entry name" value="Histidine kinase-like ATPase, C-terminal domain"/>
    <property type="match status" value="1"/>
</dbReference>
<keyword evidence="4" id="KW-0808">Transferase</keyword>
<keyword evidence="5" id="KW-0547">Nucleotide-binding</keyword>
<dbReference type="InterPro" id="IPR011712">
    <property type="entry name" value="Sig_transdc_His_kin_sub3_dim/P"/>
</dbReference>
<evidence type="ECO:0000256" key="5">
    <source>
        <dbReference type="ARBA" id="ARBA00022741"/>
    </source>
</evidence>
<dbReference type="PANTHER" id="PTHR24421:SF10">
    <property type="entry name" value="NITRATE_NITRITE SENSOR PROTEIN NARQ"/>
    <property type="match status" value="1"/>
</dbReference>
<sequence length="378" mass="43249">MLIAKGVFIINSYDIYILIKLVLSLYVAWTSIENNEINLLVVLFILIYIIVIFIKGMVIKYDLLYKGLFIIEAVLSIFFTTRYISSAVLMICMLISEYFIKEKKRIYIGVLLSIAPLIIVINDNSIKNILVILIVNLGLVVSHEMNTKKIKDLDRVQEEQRKLIYNLQKKMVDERNLQDQILHTARLEERNKISSRLHDKIGHTISGTLLQLEASKYVLDNDKEKGYSMLDTCIDNLRNGMEEIRMTLRNIKPAEEELGINRIRKILDEKIKDTNIKGKVSYCGDLDRISANIWIVFIQIITELTTNAIKYSKGNLILVNLEVLNKIIKLEVKDNGSGCSNIKKGIGLRNIEESVSKLDGKIIINGEEGFGIIILIPY</sequence>
<keyword evidence="3" id="KW-0597">Phosphoprotein</keyword>
<reference evidence="11 12" key="1">
    <citation type="submission" date="2019-04" db="EMBL/GenBank/DDBJ databases">
        <title>Microbes associate with the intestines of laboratory mice.</title>
        <authorList>
            <person name="Navarre W."/>
            <person name="Wong E."/>
            <person name="Huang K."/>
            <person name="Tropini C."/>
            <person name="Ng K."/>
            <person name="Yu B."/>
        </authorList>
    </citation>
    <scope>NUCLEOTIDE SEQUENCE [LARGE SCALE GENOMIC DNA]</scope>
    <source>
        <strain evidence="11 12">NM50_B9-20</strain>
    </source>
</reference>
<comment type="catalytic activity">
    <reaction evidence="1">
        <text>ATP + protein L-histidine = ADP + protein N-phospho-L-histidine.</text>
        <dbReference type="EC" id="2.7.13.3"/>
    </reaction>
</comment>
<dbReference type="InterPro" id="IPR050482">
    <property type="entry name" value="Sensor_HK_TwoCompSys"/>
</dbReference>
<name>A0A4S2DQW3_9CLOT</name>
<dbReference type="EC" id="2.7.13.3" evidence="2"/>
<protein>
    <recommendedName>
        <fullName evidence="2">histidine kinase</fullName>
        <ecNumber evidence="2">2.7.13.3</ecNumber>
    </recommendedName>
</protein>
<feature type="transmembrane region" description="Helical" evidence="9">
    <location>
        <begin position="67"/>
        <end position="94"/>
    </location>
</feature>
<dbReference type="EMBL" id="SRYR01000001">
    <property type="protein sequence ID" value="TGY43553.1"/>
    <property type="molecule type" value="Genomic_DNA"/>
</dbReference>
<accession>A0A4S2DQW3</accession>
<evidence type="ECO:0000256" key="8">
    <source>
        <dbReference type="ARBA" id="ARBA00023012"/>
    </source>
</evidence>
<keyword evidence="6" id="KW-0418">Kinase</keyword>
<organism evidence="11 12">
    <name type="scientific">Clostridium sartagoforme</name>
    <dbReference type="NCBI Taxonomy" id="84031"/>
    <lineage>
        <taxon>Bacteria</taxon>
        <taxon>Bacillati</taxon>
        <taxon>Bacillota</taxon>
        <taxon>Clostridia</taxon>
        <taxon>Eubacteriales</taxon>
        <taxon>Clostridiaceae</taxon>
        <taxon>Clostridium</taxon>
    </lineage>
</organism>
<feature type="domain" description="Signal transduction histidine kinase subgroup 3 dimerisation and phosphoacceptor" evidence="10">
    <location>
        <begin position="189"/>
        <end position="255"/>
    </location>
</feature>